<evidence type="ECO:0000313" key="3">
    <source>
        <dbReference type="EMBL" id="MFL9927236.1"/>
    </source>
</evidence>
<feature type="domain" description="SsuA/THI5-like" evidence="2">
    <location>
        <begin position="100"/>
        <end position="276"/>
    </location>
</feature>
<dbReference type="RefSeq" id="WP_408160476.1">
    <property type="nucleotide sequence ID" value="NZ_JAQQFM010000013.1"/>
</dbReference>
<reference evidence="3 4" key="1">
    <citation type="journal article" date="2024" name="Chem. Sci.">
        <title>Discovery of megapolipeptins by genome mining of a Burkholderiales bacteria collection.</title>
        <authorList>
            <person name="Paulo B.S."/>
            <person name="Recchia M.J.J."/>
            <person name="Lee S."/>
            <person name="Fergusson C.H."/>
            <person name="Romanowski S.B."/>
            <person name="Hernandez A."/>
            <person name="Krull N."/>
            <person name="Liu D.Y."/>
            <person name="Cavanagh H."/>
            <person name="Bos A."/>
            <person name="Gray C.A."/>
            <person name="Murphy B.T."/>
            <person name="Linington R.G."/>
            <person name="Eustaquio A.S."/>
        </authorList>
    </citation>
    <scope>NUCLEOTIDE SEQUENCE [LARGE SCALE GENOMIC DNA]</scope>
    <source>
        <strain evidence="3 4">RL21-008-BIB-A</strain>
    </source>
</reference>
<name>A0ABW9AE94_9BURK</name>
<feature type="chain" id="PRO_5047464509" evidence="1">
    <location>
        <begin position="40"/>
        <end position="376"/>
    </location>
</feature>
<dbReference type="SUPFAM" id="SSF53850">
    <property type="entry name" value="Periplasmic binding protein-like II"/>
    <property type="match status" value="1"/>
</dbReference>
<dbReference type="PANTHER" id="PTHR30024:SF21">
    <property type="entry name" value="ABC TRANSPORTER SUBSTRATE-BINDING PROTEIN"/>
    <property type="match status" value="1"/>
</dbReference>
<accession>A0ABW9AE94</accession>
<dbReference type="EMBL" id="JAQQFM010000013">
    <property type="protein sequence ID" value="MFL9927236.1"/>
    <property type="molecule type" value="Genomic_DNA"/>
</dbReference>
<sequence>MKSRWTVPDFRLRVCFRMGLAAQLAALIALALCSLHAAAENPPEVIRIGAPSYAGQNGKQVSGGIMGIVRYKDWFEQEFAREKTRFEYPGFKGGAPFVGQALANGQIDFAWQGDLLSIIGRSSGMKTRLILPLNKLVNAYVVVPVNSPISSIRELRGKRVGYNKGNQIHLQALRILAANGLSEKDISSLKLDPGNAATVLTTGDVDAIFIGSEALALRDKGVARVIYSTRDDVGPDTLAFTSYNGLLVNEDFAKKYPETTARLVKTLVKAAWWASEDRNRQELLQIWGEGPLPPKYIVEDYASRPWTDRLSPLFDPLLVAHYTRTEEQIGELGLLRGPKYDIASWIDRRYLDQSLHELKLESYWTPLDAQGRPAAR</sequence>
<comment type="caution">
    <text evidence="3">The sequence shown here is derived from an EMBL/GenBank/DDBJ whole genome shotgun (WGS) entry which is preliminary data.</text>
</comment>
<dbReference type="Gene3D" id="3.40.190.10">
    <property type="entry name" value="Periplasmic binding protein-like II"/>
    <property type="match status" value="2"/>
</dbReference>
<keyword evidence="1" id="KW-0732">Signal</keyword>
<proteinExistence type="predicted"/>
<gene>
    <name evidence="3" type="ORF">PQR62_23390</name>
</gene>
<evidence type="ECO:0000259" key="2">
    <source>
        <dbReference type="Pfam" id="PF09084"/>
    </source>
</evidence>
<dbReference type="Pfam" id="PF09084">
    <property type="entry name" value="NMT1"/>
    <property type="match status" value="1"/>
</dbReference>
<dbReference type="InterPro" id="IPR015168">
    <property type="entry name" value="SsuA/THI5"/>
</dbReference>
<evidence type="ECO:0000256" key="1">
    <source>
        <dbReference type="SAM" id="SignalP"/>
    </source>
</evidence>
<feature type="signal peptide" evidence="1">
    <location>
        <begin position="1"/>
        <end position="39"/>
    </location>
</feature>
<keyword evidence="4" id="KW-1185">Reference proteome</keyword>
<evidence type="ECO:0000313" key="4">
    <source>
        <dbReference type="Proteomes" id="UP001629246"/>
    </source>
</evidence>
<protein>
    <submittedName>
        <fullName evidence="3">ABC transporter substrate-binding protein</fullName>
    </submittedName>
</protein>
<dbReference type="Proteomes" id="UP001629246">
    <property type="component" value="Unassembled WGS sequence"/>
</dbReference>
<dbReference type="PANTHER" id="PTHR30024">
    <property type="entry name" value="ALIPHATIC SULFONATES-BINDING PROTEIN-RELATED"/>
    <property type="match status" value="1"/>
</dbReference>
<organism evidence="3 4">
    <name type="scientific">Herbaspirillum lusitanum</name>
    <dbReference type="NCBI Taxonomy" id="213312"/>
    <lineage>
        <taxon>Bacteria</taxon>
        <taxon>Pseudomonadati</taxon>
        <taxon>Pseudomonadota</taxon>
        <taxon>Betaproteobacteria</taxon>
        <taxon>Burkholderiales</taxon>
        <taxon>Oxalobacteraceae</taxon>
        <taxon>Herbaspirillum</taxon>
    </lineage>
</organism>